<dbReference type="PANTHER" id="PTHR22969:SF7">
    <property type="entry name" value="INHIBITOR OF NUCLEAR FACTOR KAPPA-B KINASE SUBUNIT BETA"/>
    <property type="match status" value="1"/>
</dbReference>
<evidence type="ECO:0000313" key="16">
    <source>
        <dbReference type="Proteomes" id="UP000694402"/>
    </source>
</evidence>
<dbReference type="SUPFAM" id="SSF56112">
    <property type="entry name" value="Protein kinase-like (PK-like)"/>
    <property type="match status" value="1"/>
</dbReference>
<evidence type="ECO:0000256" key="5">
    <source>
        <dbReference type="ARBA" id="ARBA00022527"/>
    </source>
</evidence>
<dbReference type="AlphaFoldDB" id="A0A8C8ET81"/>
<dbReference type="Pfam" id="PF00069">
    <property type="entry name" value="Pkinase"/>
    <property type="match status" value="1"/>
</dbReference>
<evidence type="ECO:0000256" key="12">
    <source>
        <dbReference type="ARBA" id="ARBA00048789"/>
    </source>
</evidence>
<keyword evidence="16" id="KW-1185">Reference proteome</keyword>
<reference evidence="15" key="1">
    <citation type="submission" date="2025-08" db="UniProtKB">
        <authorList>
            <consortium name="Ensembl"/>
        </authorList>
    </citation>
    <scope>IDENTIFICATION</scope>
</reference>
<proteinExistence type="predicted"/>
<dbReference type="Gene3D" id="3.10.20.90">
    <property type="entry name" value="Phosphatidylinositol 3-kinase Catalytic Subunit, Chain A, domain 1"/>
    <property type="match status" value="1"/>
</dbReference>
<evidence type="ECO:0000256" key="3">
    <source>
        <dbReference type="ARBA" id="ARBA00012442"/>
    </source>
</evidence>
<dbReference type="GO" id="GO:0045944">
    <property type="term" value="P:positive regulation of transcription by RNA polymerase II"/>
    <property type="evidence" value="ECO:0007669"/>
    <property type="project" value="TreeGrafter"/>
</dbReference>
<keyword evidence="11" id="KW-0539">Nucleus</keyword>
<dbReference type="Pfam" id="PF18397">
    <property type="entry name" value="IKBKB_SDD"/>
    <property type="match status" value="2"/>
</dbReference>
<evidence type="ECO:0000256" key="11">
    <source>
        <dbReference type="ARBA" id="ARBA00023242"/>
    </source>
</evidence>
<keyword evidence="9" id="KW-0418">Kinase</keyword>
<dbReference type="Proteomes" id="UP000694402">
    <property type="component" value="Unassembled WGS sequence"/>
</dbReference>
<dbReference type="InterPro" id="IPR000626">
    <property type="entry name" value="Ubiquitin-like_dom"/>
</dbReference>
<dbReference type="Gene3D" id="1.10.510.10">
    <property type="entry name" value="Transferase(Phosphotransferase) domain 1"/>
    <property type="match status" value="1"/>
</dbReference>
<evidence type="ECO:0000256" key="10">
    <source>
        <dbReference type="ARBA" id="ARBA00022840"/>
    </source>
</evidence>
<name>A0A8C8ET81_ONCTS</name>
<dbReference type="GeneTree" id="ENSGT00950000182937"/>
<evidence type="ECO:0000256" key="9">
    <source>
        <dbReference type="ARBA" id="ARBA00022777"/>
    </source>
</evidence>
<keyword evidence="10" id="KW-0067">ATP-binding</keyword>
<dbReference type="PROSITE" id="PS50053">
    <property type="entry name" value="UBIQUITIN_2"/>
    <property type="match status" value="1"/>
</dbReference>
<dbReference type="GO" id="GO:0008384">
    <property type="term" value="F:IkappaB kinase activity"/>
    <property type="evidence" value="ECO:0007669"/>
    <property type="project" value="UniProtKB-EC"/>
</dbReference>
<keyword evidence="4" id="KW-0963">Cytoplasm</keyword>
<comment type="catalytic activity">
    <reaction evidence="12">
        <text>L-seryl-[I-kappa-B protein] + ATP = O-phospho-L-seryl-[I-kappa-B protein] + ADP + H(+)</text>
        <dbReference type="Rhea" id="RHEA:19073"/>
        <dbReference type="Rhea" id="RHEA-COMP:13698"/>
        <dbReference type="Rhea" id="RHEA-COMP:13699"/>
        <dbReference type="ChEBI" id="CHEBI:15378"/>
        <dbReference type="ChEBI" id="CHEBI:29999"/>
        <dbReference type="ChEBI" id="CHEBI:30616"/>
        <dbReference type="ChEBI" id="CHEBI:83421"/>
        <dbReference type="ChEBI" id="CHEBI:456216"/>
        <dbReference type="EC" id="2.7.11.10"/>
    </reaction>
</comment>
<keyword evidence="8" id="KW-0547">Nucleotide-binding</keyword>
<accession>A0A8C8ET81</accession>
<evidence type="ECO:0000256" key="4">
    <source>
        <dbReference type="ARBA" id="ARBA00022490"/>
    </source>
</evidence>
<feature type="domain" description="Protein kinase" evidence="13">
    <location>
        <begin position="15"/>
        <end position="302"/>
    </location>
</feature>
<evidence type="ECO:0000256" key="8">
    <source>
        <dbReference type="ARBA" id="ARBA00022741"/>
    </source>
</evidence>
<keyword evidence="5" id="KW-0723">Serine/threonine-protein kinase</keyword>
<dbReference type="Gene3D" id="1.20.1270.250">
    <property type="match status" value="2"/>
</dbReference>
<gene>
    <name evidence="15" type="primary">IKBKB</name>
</gene>
<dbReference type="GO" id="GO:0033209">
    <property type="term" value="P:tumor necrosis factor-mediated signaling pathway"/>
    <property type="evidence" value="ECO:0007669"/>
    <property type="project" value="TreeGrafter"/>
</dbReference>
<evidence type="ECO:0000313" key="15">
    <source>
        <dbReference type="Ensembl" id="ENSOTSP00005024523.2"/>
    </source>
</evidence>
<dbReference type="PROSITE" id="PS00108">
    <property type="entry name" value="PROTEIN_KINASE_ST"/>
    <property type="match status" value="1"/>
</dbReference>
<dbReference type="InterPro" id="IPR011009">
    <property type="entry name" value="Kinase-like_dom_sf"/>
</dbReference>
<dbReference type="SUPFAM" id="SSF54236">
    <property type="entry name" value="Ubiquitin-like"/>
    <property type="match status" value="1"/>
</dbReference>
<dbReference type="EC" id="2.7.11.10" evidence="3"/>
<dbReference type="FunFam" id="1.10.510.10:FF:000147">
    <property type="entry name" value="Inhibitor of nuclear factor kappa-B kinase subunit beta"/>
    <property type="match status" value="1"/>
</dbReference>
<evidence type="ECO:0000256" key="1">
    <source>
        <dbReference type="ARBA" id="ARBA00004123"/>
    </source>
</evidence>
<keyword evidence="6" id="KW-0597">Phosphoprotein</keyword>
<dbReference type="InterPro" id="IPR046375">
    <property type="entry name" value="IKBKB_SDD_sf"/>
</dbReference>
<dbReference type="InterPro" id="IPR041185">
    <property type="entry name" value="IKBKB_SDD"/>
</dbReference>
<keyword evidence="7" id="KW-0808">Transferase</keyword>
<dbReference type="Ensembl" id="ENSOTST00005026518.2">
    <property type="protein sequence ID" value="ENSOTSP00005024523.2"/>
    <property type="gene ID" value="ENSOTSG00005011560.2"/>
</dbReference>
<evidence type="ECO:0000259" key="14">
    <source>
        <dbReference type="PROSITE" id="PS50053"/>
    </source>
</evidence>
<dbReference type="PROSITE" id="PS50011">
    <property type="entry name" value="PROTEIN_KINASE_DOM"/>
    <property type="match status" value="1"/>
</dbReference>
<dbReference type="InterPro" id="IPR051180">
    <property type="entry name" value="IKK"/>
</dbReference>
<dbReference type="GO" id="GO:0005524">
    <property type="term" value="F:ATP binding"/>
    <property type="evidence" value="ECO:0007669"/>
    <property type="project" value="UniProtKB-KW"/>
</dbReference>
<reference evidence="15" key="2">
    <citation type="submission" date="2025-09" db="UniProtKB">
        <authorList>
            <consortium name="Ensembl"/>
        </authorList>
    </citation>
    <scope>IDENTIFICATION</scope>
</reference>
<organism evidence="15 16">
    <name type="scientific">Oncorhynchus tshawytscha</name>
    <name type="common">Chinook salmon</name>
    <name type="synonym">Salmo tshawytscha</name>
    <dbReference type="NCBI Taxonomy" id="74940"/>
    <lineage>
        <taxon>Eukaryota</taxon>
        <taxon>Metazoa</taxon>
        <taxon>Chordata</taxon>
        <taxon>Craniata</taxon>
        <taxon>Vertebrata</taxon>
        <taxon>Euteleostomi</taxon>
        <taxon>Actinopterygii</taxon>
        <taxon>Neopterygii</taxon>
        <taxon>Teleostei</taxon>
        <taxon>Protacanthopterygii</taxon>
        <taxon>Salmoniformes</taxon>
        <taxon>Salmonidae</taxon>
        <taxon>Salmoninae</taxon>
        <taxon>Oncorhynchus</taxon>
    </lineage>
</organism>
<dbReference type="SMART" id="SM00220">
    <property type="entry name" value="S_TKc"/>
    <property type="match status" value="1"/>
</dbReference>
<evidence type="ECO:0000259" key="13">
    <source>
        <dbReference type="PROSITE" id="PS50011"/>
    </source>
</evidence>
<evidence type="ECO:0000256" key="7">
    <source>
        <dbReference type="ARBA" id="ARBA00022679"/>
    </source>
</evidence>
<protein>
    <recommendedName>
        <fullName evidence="3">IkappaB kinase</fullName>
        <ecNumber evidence="3">2.7.11.10</ecNumber>
    </recommendedName>
</protein>
<sequence>MSRVPLQQQQSCGSWELKERLGTGGFGNVTRWQNKDTEEQIAIKQCRQELSERNRERWCLEIQIMKRLDHVNVVAAREVPEGLQSSLRINDLPLLAMEYCQGGDLRKYLNLLENCCGMREGSILILLRDISSALTYLHKKRIIHRDLKPENIVLQQGEKRLIHKIIDLGYAKELDQNSLCTSFVGTLQYLAPELLERQKYTVTVDYWSFGTLVFECITGFRPFLPTWQPVPWHSKLKLKQDHDIVVYEDLTGEVRFSKHLPQPNNLNTLLLGRLESWLQLMLRWSPQERGKADPQTTSSDCFSQLETILELKLVHVLNMVSAKIFTYSVSANESVADLQQRIGSDTNIPPANQELLLEAGLALEPQGEAGQCAIDYTEIDGRRTDLPLVFLFDRSSCTYEPQFTPRTMPENIRFVREYTRTLMLRKNICWSMVWNEEQPDTTLDTFMNLLRHNSSLSKQKNEMVSMNQRLTAKLDFFSTSLHIDMDKYQEQRATGIASEKLLGVWREMEQTAVSCGQVKLDEEMMLLQTDIVDLQRQPWRNRNISIDQCGGDSQEVVRLVVQAVQFYERKLKDFYTHLSKTVVCRQRVMELLPRVEGVVQRMAESEQVLMNLQERRQRELWNLLKVACVSAHTNTACMCVCFRDESLLVIEESRTFESRLQSLIQETIQESESDMQVRTHTHTHTHTHTQSCDTTGCLCLLVAERVDVAE</sequence>
<feature type="domain" description="Ubiquitin-like" evidence="14">
    <location>
        <begin position="309"/>
        <end position="375"/>
    </location>
</feature>
<dbReference type="InterPro" id="IPR008271">
    <property type="entry name" value="Ser/Thr_kinase_AS"/>
</dbReference>
<dbReference type="GO" id="GO:0008385">
    <property type="term" value="C:IkappaB kinase complex"/>
    <property type="evidence" value="ECO:0007669"/>
    <property type="project" value="TreeGrafter"/>
</dbReference>
<dbReference type="InterPro" id="IPR000719">
    <property type="entry name" value="Prot_kinase_dom"/>
</dbReference>
<dbReference type="PANTHER" id="PTHR22969">
    <property type="entry name" value="IKB KINASE"/>
    <property type="match status" value="1"/>
</dbReference>
<evidence type="ECO:0000256" key="6">
    <source>
        <dbReference type="ARBA" id="ARBA00022553"/>
    </source>
</evidence>
<evidence type="ECO:0000256" key="2">
    <source>
        <dbReference type="ARBA" id="ARBA00004496"/>
    </source>
</evidence>
<dbReference type="GO" id="GO:0005634">
    <property type="term" value="C:nucleus"/>
    <property type="evidence" value="ECO:0007669"/>
    <property type="project" value="UniProtKB-SubCell"/>
</dbReference>
<dbReference type="InterPro" id="IPR029071">
    <property type="entry name" value="Ubiquitin-like_domsf"/>
</dbReference>
<comment type="subcellular location">
    <subcellularLocation>
        <location evidence="2">Cytoplasm</location>
    </subcellularLocation>
    <subcellularLocation>
        <location evidence="1">Nucleus</location>
    </subcellularLocation>
</comment>